<dbReference type="PANTHER" id="PTHR47481">
    <property type="match status" value="1"/>
</dbReference>
<keyword evidence="2" id="KW-1185">Reference proteome</keyword>
<dbReference type="GeneID" id="109125425"/>
<reference evidence="3" key="2">
    <citation type="submission" date="2025-08" db="UniProtKB">
        <authorList>
            <consortium name="RefSeq"/>
        </authorList>
    </citation>
    <scope>IDENTIFICATION</scope>
    <source>
        <tissue evidence="3">Leaf</tissue>
    </source>
</reference>
<evidence type="ECO:0000259" key="1">
    <source>
        <dbReference type="Pfam" id="PF22936"/>
    </source>
</evidence>
<proteinExistence type="predicted"/>
<evidence type="ECO:0000313" key="2">
    <source>
        <dbReference type="Proteomes" id="UP000694864"/>
    </source>
</evidence>
<reference evidence="2" key="1">
    <citation type="journal article" date="2014" name="Nat. Commun.">
        <title>The emerging biofuel crop Camelina sativa retains a highly undifferentiated hexaploid genome structure.</title>
        <authorList>
            <person name="Kagale S."/>
            <person name="Koh C."/>
            <person name="Nixon J."/>
            <person name="Bollina V."/>
            <person name="Clarke W.E."/>
            <person name="Tuteja R."/>
            <person name="Spillane C."/>
            <person name="Robinson S.J."/>
            <person name="Links M.G."/>
            <person name="Clarke C."/>
            <person name="Higgins E.E."/>
            <person name="Huebert T."/>
            <person name="Sharpe A.G."/>
            <person name="Parkin I.A."/>
        </authorList>
    </citation>
    <scope>NUCLEOTIDE SEQUENCE [LARGE SCALE GENOMIC DNA]</scope>
    <source>
        <strain evidence="2">cv. DH55</strain>
    </source>
</reference>
<accession>A0ABM1Q752</accession>
<evidence type="ECO:0000313" key="3">
    <source>
        <dbReference type="RefSeq" id="XP_019082590.1"/>
    </source>
</evidence>
<gene>
    <name evidence="3" type="primary">LOC109125425</name>
</gene>
<feature type="domain" description="Retrovirus-related Pol polyprotein from transposon TNT 1-94-like beta-barrel" evidence="1">
    <location>
        <begin position="282"/>
        <end position="358"/>
    </location>
</feature>
<sequence>MATAYPFPDNVHVSSSVTLKLNDNNYLLWKTQFESLLSSQKLIGFVNGAVSVPAQTRRVTNGDVTTEVRSWLFGTLSEEVLGHVHSLETSHQIWVSLAENFNKSSVAREFSLRRNLQLVSKKGKTFSAREFKTICDSLSSIRKPVDESMKIFGFLNGLGREYDPIATVIQSSLSKLPPPTFNDVISEVQGFDSKLHLLRIIKVVVVASVRTKAEEAIQHEVGFTQHQSSPHVQGERPICQICGRIGHTALKCYNRFDNNYQSDVPTQAFASLRVSEENGREWHPDSAAIAHITSSTSGLQGTTTYKGNDTVMVGDGAYLPITHVGSTTISSSKGTIPINEVLVCPDIKKSLLSVSKLCDDYPCGVFFDSNKVYIIDLNTQKVVSNGPRKEGLYVLQNQEIVACFSNRRCAASLETWHHRLGHSNSRSLQHLLACKEIQINKSRTSPVW</sequence>
<dbReference type="Pfam" id="PF14223">
    <property type="entry name" value="Retrotran_gag_2"/>
    <property type="match status" value="1"/>
</dbReference>
<dbReference type="Pfam" id="PF22936">
    <property type="entry name" value="Pol_BBD"/>
    <property type="match status" value="1"/>
</dbReference>
<protein>
    <submittedName>
        <fullName evidence="3">Uncharacterized protein LOC109125425</fullName>
    </submittedName>
</protein>
<name>A0ABM1Q752_CAMSA</name>
<dbReference type="RefSeq" id="XP_019082590.1">
    <property type="nucleotide sequence ID" value="XM_019227045.1"/>
</dbReference>
<dbReference type="Proteomes" id="UP000694864">
    <property type="component" value="Chromosome 7"/>
</dbReference>
<dbReference type="PANTHER" id="PTHR47481:SF10">
    <property type="entry name" value="COPIA-LIKE POLYPROTEIN_RETROTRANSPOSON"/>
    <property type="match status" value="1"/>
</dbReference>
<dbReference type="InterPro" id="IPR054722">
    <property type="entry name" value="PolX-like_BBD"/>
</dbReference>
<organism evidence="2 3">
    <name type="scientific">Camelina sativa</name>
    <name type="common">False flax</name>
    <name type="synonym">Myagrum sativum</name>
    <dbReference type="NCBI Taxonomy" id="90675"/>
    <lineage>
        <taxon>Eukaryota</taxon>
        <taxon>Viridiplantae</taxon>
        <taxon>Streptophyta</taxon>
        <taxon>Embryophyta</taxon>
        <taxon>Tracheophyta</taxon>
        <taxon>Spermatophyta</taxon>
        <taxon>Magnoliopsida</taxon>
        <taxon>eudicotyledons</taxon>
        <taxon>Gunneridae</taxon>
        <taxon>Pentapetalae</taxon>
        <taxon>rosids</taxon>
        <taxon>malvids</taxon>
        <taxon>Brassicales</taxon>
        <taxon>Brassicaceae</taxon>
        <taxon>Camelineae</taxon>
        <taxon>Camelina</taxon>
    </lineage>
</organism>